<evidence type="ECO:0000313" key="6">
    <source>
        <dbReference type="Proteomes" id="UP000799537"/>
    </source>
</evidence>
<name>A0A6A6C5V2_ZASCE</name>
<feature type="compositionally biased region" description="Gly residues" evidence="3">
    <location>
        <begin position="221"/>
        <end position="237"/>
    </location>
</feature>
<dbReference type="SUPFAM" id="SSF53335">
    <property type="entry name" value="S-adenosyl-L-methionine-dependent methyltransferases"/>
    <property type="match status" value="1"/>
</dbReference>
<evidence type="ECO:0000256" key="1">
    <source>
        <dbReference type="ARBA" id="ARBA00022603"/>
    </source>
</evidence>
<dbReference type="GeneID" id="54567119"/>
<dbReference type="InterPro" id="IPR041698">
    <property type="entry name" value="Methyltransf_25"/>
</dbReference>
<dbReference type="PANTHER" id="PTHR43861:SF1">
    <property type="entry name" value="TRANS-ACONITATE 2-METHYLTRANSFERASE"/>
    <property type="match status" value="1"/>
</dbReference>
<keyword evidence="6" id="KW-1185">Reference proteome</keyword>
<dbReference type="InterPro" id="IPR029063">
    <property type="entry name" value="SAM-dependent_MTases_sf"/>
</dbReference>
<dbReference type="CDD" id="cd02440">
    <property type="entry name" value="AdoMet_MTases"/>
    <property type="match status" value="1"/>
</dbReference>
<accession>A0A6A6C5V2</accession>
<evidence type="ECO:0000259" key="4">
    <source>
        <dbReference type="Pfam" id="PF13649"/>
    </source>
</evidence>
<keyword evidence="2" id="KW-0808">Transferase</keyword>
<proteinExistence type="predicted"/>
<evidence type="ECO:0000313" key="5">
    <source>
        <dbReference type="EMBL" id="KAF2162431.1"/>
    </source>
</evidence>
<reference evidence="5" key="1">
    <citation type="journal article" date="2020" name="Stud. Mycol.">
        <title>101 Dothideomycetes genomes: a test case for predicting lifestyles and emergence of pathogens.</title>
        <authorList>
            <person name="Haridas S."/>
            <person name="Albert R."/>
            <person name="Binder M."/>
            <person name="Bloem J."/>
            <person name="Labutti K."/>
            <person name="Salamov A."/>
            <person name="Andreopoulos B."/>
            <person name="Baker S."/>
            <person name="Barry K."/>
            <person name="Bills G."/>
            <person name="Bluhm B."/>
            <person name="Cannon C."/>
            <person name="Castanera R."/>
            <person name="Culley D."/>
            <person name="Daum C."/>
            <person name="Ezra D."/>
            <person name="Gonzalez J."/>
            <person name="Henrissat B."/>
            <person name="Kuo A."/>
            <person name="Liang C."/>
            <person name="Lipzen A."/>
            <person name="Lutzoni F."/>
            <person name="Magnuson J."/>
            <person name="Mondo S."/>
            <person name="Nolan M."/>
            <person name="Ohm R."/>
            <person name="Pangilinan J."/>
            <person name="Park H.-J."/>
            <person name="Ramirez L."/>
            <person name="Alfaro M."/>
            <person name="Sun H."/>
            <person name="Tritt A."/>
            <person name="Yoshinaga Y."/>
            <person name="Zwiers L.-H."/>
            <person name="Turgeon B."/>
            <person name="Goodwin S."/>
            <person name="Spatafora J."/>
            <person name="Crous P."/>
            <person name="Grigoriev I."/>
        </authorList>
    </citation>
    <scope>NUCLEOTIDE SEQUENCE</scope>
    <source>
        <strain evidence="5">ATCC 36951</strain>
    </source>
</reference>
<dbReference type="PANTHER" id="PTHR43861">
    <property type="entry name" value="TRANS-ACONITATE 2-METHYLTRANSFERASE-RELATED"/>
    <property type="match status" value="1"/>
</dbReference>
<feature type="region of interest" description="Disordered" evidence="3">
    <location>
        <begin position="218"/>
        <end position="237"/>
    </location>
</feature>
<feature type="domain" description="Methyltransferase" evidence="4">
    <location>
        <begin position="48"/>
        <end position="139"/>
    </location>
</feature>
<protein>
    <recommendedName>
        <fullName evidence="4">Methyltransferase domain-containing protein</fullName>
    </recommendedName>
</protein>
<evidence type="ECO:0000256" key="2">
    <source>
        <dbReference type="ARBA" id="ARBA00022679"/>
    </source>
</evidence>
<dbReference type="OrthoDB" id="540004at2759"/>
<dbReference type="GO" id="GO:0008168">
    <property type="term" value="F:methyltransferase activity"/>
    <property type="evidence" value="ECO:0007669"/>
    <property type="project" value="UniProtKB-KW"/>
</dbReference>
<dbReference type="Proteomes" id="UP000799537">
    <property type="component" value="Unassembled WGS sequence"/>
</dbReference>
<evidence type="ECO:0000256" key="3">
    <source>
        <dbReference type="SAM" id="MobiDB-lite"/>
    </source>
</evidence>
<organism evidence="5 6">
    <name type="scientific">Zasmidium cellare ATCC 36951</name>
    <dbReference type="NCBI Taxonomy" id="1080233"/>
    <lineage>
        <taxon>Eukaryota</taxon>
        <taxon>Fungi</taxon>
        <taxon>Dikarya</taxon>
        <taxon>Ascomycota</taxon>
        <taxon>Pezizomycotina</taxon>
        <taxon>Dothideomycetes</taxon>
        <taxon>Dothideomycetidae</taxon>
        <taxon>Mycosphaerellales</taxon>
        <taxon>Mycosphaerellaceae</taxon>
        <taxon>Zasmidium</taxon>
    </lineage>
</organism>
<gene>
    <name evidence="5" type="ORF">M409DRAFT_58203</name>
</gene>
<sequence length="237" mass="26082">MDDDPKDIVKNAYDNIAPWYLNWVENDRSPRERYTVKLLNDCPPSPKILDLGCGPGVPVLRMLLDGGASVVGCDISAKQLELARSKCPEATLIQSDMASLSFDPSSFDGISCFYTFFHLPRAEQETFLTQIYSWLKPGGNFVMNCAVFDEEEIHGEFLGWGTFWSGFGVEDNKAMLGRVGFEIVKEELVQSGDGQLEEDDPDYGVEFWWVAARRPVQGVGEDAGGQGEGSKGSSGSS</sequence>
<dbReference type="EMBL" id="ML993613">
    <property type="protein sequence ID" value="KAF2162431.1"/>
    <property type="molecule type" value="Genomic_DNA"/>
</dbReference>
<dbReference type="GO" id="GO:0032259">
    <property type="term" value="P:methylation"/>
    <property type="evidence" value="ECO:0007669"/>
    <property type="project" value="UniProtKB-KW"/>
</dbReference>
<dbReference type="Gene3D" id="3.40.50.150">
    <property type="entry name" value="Vaccinia Virus protein VP39"/>
    <property type="match status" value="1"/>
</dbReference>
<dbReference type="AlphaFoldDB" id="A0A6A6C5V2"/>
<keyword evidence="1" id="KW-0489">Methyltransferase</keyword>
<dbReference type="RefSeq" id="XP_033663320.1">
    <property type="nucleotide sequence ID" value="XM_033813847.1"/>
</dbReference>
<dbReference type="Pfam" id="PF13649">
    <property type="entry name" value="Methyltransf_25"/>
    <property type="match status" value="1"/>
</dbReference>